<organism evidence="1 2">
    <name type="scientific">Medicago truncatula</name>
    <name type="common">Barrel medic</name>
    <name type="synonym">Medicago tribuloides</name>
    <dbReference type="NCBI Taxonomy" id="3880"/>
    <lineage>
        <taxon>Eukaryota</taxon>
        <taxon>Viridiplantae</taxon>
        <taxon>Streptophyta</taxon>
        <taxon>Embryophyta</taxon>
        <taxon>Tracheophyta</taxon>
        <taxon>Spermatophyta</taxon>
        <taxon>Magnoliopsida</taxon>
        <taxon>eudicotyledons</taxon>
        <taxon>Gunneridae</taxon>
        <taxon>Pentapetalae</taxon>
        <taxon>rosids</taxon>
        <taxon>fabids</taxon>
        <taxon>Fabales</taxon>
        <taxon>Fabaceae</taxon>
        <taxon>Papilionoideae</taxon>
        <taxon>50 kb inversion clade</taxon>
        <taxon>NPAAA clade</taxon>
        <taxon>Hologalegina</taxon>
        <taxon>IRL clade</taxon>
        <taxon>Trifolieae</taxon>
        <taxon>Medicago</taxon>
    </lineage>
</organism>
<name>A0A396I9L4_MEDTR</name>
<dbReference type="Gramene" id="rna22649">
    <property type="protein sequence ID" value="RHN60345.1"/>
    <property type="gene ID" value="gene22649"/>
</dbReference>
<accession>A0A396I9L4</accession>
<evidence type="ECO:0000313" key="1">
    <source>
        <dbReference type="EMBL" id="RHN60345.1"/>
    </source>
</evidence>
<dbReference type="EMBL" id="PSQE01000004">
    <property type="protein sequence ID" value="RHN60345.1"/>
    <property type="molecule type" value="Genomic_DNA"/>
</dbReference>
<dbReference type="PANTHER" id="PTHR48475">
    <property type="entry name" value="RIBONUCLEASE H"/>
    <property type="match status" value="1"/>
</dbReference>
<dbReference type="PANTHER" id="PTHR48475:SF1">
    <property type="entry name" value="RNASE H TYPE-1 DOMAIN-CONTAINING PROTEIN"/>
    <property type="match status" value="1"/>
</dbReference>
<gene>
    <name evidence="1" type="ORF">MtrunA17_Chr4g0024811</name>
</gene>
<evidence type="ECO:0000313" key="2">
    <source>
        <dbReference type="Proteomes" id="UP000265566"/>
    </source>
</evidence>
<reference evidence="2" key="1">
    <citation type="journal article" date="2018" name="Nat. Plants">
        <title>Whole-genome landscape of Medicago truncatula symbiotic genes.</title>
        <authorList>
            <person name="Pecrix Y."/>
            <person name="Staton S.E."/>
            <person name="Sallet E."/>
            <person name="Lelandais-Briere C."/>
            <person name="Moreau S."/>
            <person name="Carrere S."/>
            <person name="Blein T."/>
            <person name="Jardinaud M.F."/>
            <person name="Latrasse D."/>
            <person name="Zouine M."/>
            <person name="Zahm M."/>
            <person name="Kreplak J."/>
            <person name="Mayjonade B."/>
            <person name="Satge C."/>
            <person name="Perez M."/>
            <person name="Cauet S."/>
            <person name="Marande W."/>
            <person name="Chantry-Darmon C."/>
            <person name="Lopez-Roques C."/>
            <person name="Bouchez O."/>
            <person name="Berard A."/>
            <person name="Debelle F."/>
            <person name="Munos S."/>
            <person name="Bendahmane A."/>
            <person name="Berges H."/>
            <person name="Niebel A."/>
            <person name="Buitink J."/>
            <person name="Frugier F."/>
            <person name="Benhamed M."/>
            <person name="Crespi M."/>
            <person name="Gouzy J."/>
            <person name="Gamas P."/>
        </authorList>
    </citation>
    <scope>NUCLEOTIDE SEQUENCE [LARGE SCALE GENOMIC DNA]</scope>
    <source>
        <strain evidence="2">cv. Jemalong A17</strain>
    </source>
</reference>
<protein>
    <submittedName>
        <fullName evidence="1">Uncharacterized protein</fullName>
    </submittedName>
</protein>
<sequence>MLEQERKAIQPHHEEMEIINLGTDEDKKEIKIGALLDATVRKRVIELLREYDDIFAWSYKDMPGLDPDVVEHRLHLYVYCTSVRTSTRVTPFSLVYGTEAVLPVEVEIPSLRVLIEAELSEAEWCQNRYDQLNLFEEKRMTRCVMDIYIKQE</sequence>
<proteinExistence type="predicted"/>
<comment type="caution">
    <text evidence="1">The sequence shown here is derived from an EMBL/GenBank/DDBJ whole genome shotgun (WGS) entry which is preliminary data.</text>
</comment>
<dbReference type="AlphaFoldDB" id="A0A396I9L4"/>
<dbReference type="Proteomes" id="UP000265566">
    <property type="component" value="Chromosome 4"/>
</dbReference>